<feature type="non-terminal residue" evidence="1">
    <location>
        <position position="1"/>
    </location>
</feature>
<proteinExistence type="predicted"/>
<dbReference type="Proteomes" id="UP000194127">
    <property type="component" value="Unassembled WGS sequence"/>
</dbReference>
<protein>
    <submittedName>
        <fullName evidence="1">Uncharacterized protein</fullName>
    </submittedName>
</protein>
<accession>A0A1X6MIA7</accession>
<dbReference type="OrthoDB" id="10286182at2759"/>
<evidence type="ECO:0000313" key="2">
    <source>
        <dbReference type="Proteomes" id="UP000194127"/>
    </source>
</evidence>
<gene>
    <name evidence="1" type="ORF">POSPLADRAFT_1162156</name>
</gene>
<dbReference type="GeneID" id="36332668"/>
<organism evidence="1 2">
    <name type="scientific">Postia placenta MAD-698-R-SB12</name>
    <dbReference type="NCBI Taxonomy" id="670580"/>
    <lineage>
        <taxon>Eukaryota</taxon>
        <taxon>Fungi</taxon>
        <taxon>Dikarya</taxon>
        <taxon>Basidiomycota</taxon>
        <taxon>Agaricomycotina</taxon>
        <taxon>Agaricomycetes</taxon>
        <taxon>Polyporales</taxon>
        <taxon>Adustoporiaceae</taxon>
        <taxon>Rhodonia</taxon>
    </lineage>
</organism>
<dbReference type="AlphaFoldDB" id="A0A1X6MIA7"/>
<keyword evidence="2" id="KW-1185">Reference proteome</keyword>
<evidence type="ECO:0000313" key="1">
    <source>
        <dbReference type="EMBL" id="OSX55922.1"/>
    </source>
</evidence>
<name>A0A1X6MIA7_9APHY</name>
<reference evidence="1 2" key="1">
    <citation type="submission" date="2017-04" db="EMBL/GenBank/DDBJ databases">
        <title>Genome Sequence of the Model Brown-Rot Fungus Postia placenta SB12.</title>
        <authorList>
            <consortium name="DOE Joint Genome Institute"/>
            <person name="Gaskell J."/>
            <person name="Kersten P."/>
            <person name="Larrondo L.F."/>
            <person name="Canessa P."/>
            <person name="Martinez D."/>
            <person name="Hibbett D."/>
            <person name="Schmoll M."/>
            <person name="Kubicek C.P."/>
            <person name="Martinez A.T."/>
            <person name="Yadav J."/>
            <person name="Master E."/>
            <person name="Magnuson J.K."/>
            <person name="James T."/>
            <person name="Yaver D."/>
            <person name="Berka R."/>
            <person name="Labutti K."/>
            <person name="Lipzen A."/>
            <person name="Aerts A."/>
            <person name="Barry K."/>
            <person name="Henrissat B."/>
            <person name="Blanchette R."/>
            <person name="Grigoriev I."/>
            <person name="Cullen D."/>
        </authorList>
    </citation>
    <scope>NUCLEOTIDE SEQUENCE [LARGE SCALE GENOMIC DNA]</scope>
    <source>
        <strain evidence="1 2">MAD-698-R-SB12</strain>
    </source>
</reference>
<sequence length="128" mass="14108">FVNSDGPWSAIRARLPITDEERRSVFAALWIVTRDVDLILGVEGVLKSRAVEEFVSHVDGGRKGRCADRGKPKCWGRSTYLTEAMGRLCALVRAQLVRAQHADAAPGAGESEWLCQRSPSCAVRCRLI</sequence>
<dbReference type="RefSeq" id="XP_024332716.1">
    <property type="nucleotide sequence ID" value="XM_024487719.1"/>
</dbReference>
<dbReference type="EMBL" id="KZ110758">
    <property type="protein sequence ID" value="OSX55922.1"/>
    <property type="molecule type" value="Genomic_DNA"/>
</dbReference>